<proteinExistence type="predicted"/>
<dbReference type="RefSeq" id="WP_379692259.1">
    <property type="nucleotide sequence ID" value="NZ_JBHSXH010000005.1"/>
</dbReference>
<dbReference type="EMBL" id="JBHSXH010000005">
    <property type="protein sequence ID" value="MFC6823773.1"/>
    <property type="molecule type" value="Genomic_DNA"/>
</dbReference>
<accession>A0ABD5TY56</accession>
<sequence>MTNTTLTIRVESDEEFFDRALSGGCDADAGEMGEDQYSVSLPNEAALARVLTEKILELIRTIAREEPGSQRELARLVDRDIKNISNALTDLTELGVIKFKDDGRSKRLTVWYDDLHVEYDFRTSNNEEVRGVS</sequence>
<comment type="caution">
    <text evidence="1">The sequence shown here is derived from an EMBL/GenBank/DDBJ whole genome shotgun (WGS) entry which is preliminary data.</text>
</comment>
<organism evidence="1 2">
    <name type="scientific">Halopelagius fulvigenes</name>
    <dbReference type="NCBI Taxonomy" id="1198324"/>
    <lineage>
        <taxon>Archaea</taxon>
        <taxon>Methanobacteriati</taxon>
        <taxon>Methanobacteriota</taxon>
        <taxon>Stenosarchaea group</taxon>
        <taxon>Halobacteria</taxon>
        <taxon>Halobacteriales</taxon>
        <taxon>Haloferacaceae</taxon>
    </lineage>
</organism>
<keyword evidence="2" id="KW-1185">Reference proteome</keyword>
<dbReference type="Pfam" id="PF25212">
    <property type="entry name" value="HVO_A0114"/>
    <property type="match status" value="1"/>
</dbReference>
<dbReference type="InterPro" id="IPR036388">
    <property type="entry name" value="WH-like_DNA-bd_sf"/>
</dbReference>
<gene>
    <name evidence="1" type="ORF">ACFQEV_01995</name>
</gene>
<keyword evidence="1" id="KW-0238">DNA-binding</keyword>
<dbReference type="SUPFAM" id="SSF46785">
    <property type="entry name" value="Winged helix' DNA-binding domain"/>
    <property type="match status" value="1"/>
</dbReference>
<dbReference type="AlphaFoldDB" id="A0ABD5TY56"/>
<dbReference type="GO" id="GO:0003677">
    <property type="term" value="F:DNA binding"/>
    <property type="evidence" value="ECO:0007669"/>
    <property type="project" value="UniProtKB-KW"/>
</dbReference>
<dbReference type="Gene3D" id="1.10.10.10">
    <property type="entry name" value="Winged helix-like DNA-binding domain superfamily/Winged helix DNA-binding domain"/>
    <property type="match status" value="1"/>
</dbReference>
<reference evidence="1 2" key="1">
    <citation type="journal article" date="2019" name="Int. J. Syst. Evol. Microbiol.">
        <title>The Global Catalogue of Microorganisms (GCM) 10K type strain sequencing project: providing services to taxonomists for standard genome sequencing and annotation.</title>
        <authorList>
            <consortium name="The Broad Institute Genomics Platform"/>
            <consortium name="The Broad Institute Genome Sequencing Center for Infectious Disease"/>
            <person name="Wu L."/>
            <person name="Ma J."/>
        </authorList>
    </citation>
    <scope>NUCLEOTIDE SEQUENCE [LARGE SCALE GENOMIC DNA]</scope>
    <source>
        <strain evidence="1 2">YIM 94188</strain>
    </source>
</reference>
<evidence type="ECO:0000313" key="2">
    <source>
        <dbReference type="Proteomes" id="UP001596408"/>
    </source>
</evidence>
<protein>
    <submittedName>
        <fullName evidence="1">Winged helix DNA-binding protein</fullName>
    </submittedName>
</protein>
<dbReference type="InterPro" id="IPR036390">
    <property type="entry name" value="WH_DNA-bd_sf"/>
</dbReference>
<evidence type="ECO:0000313" key="1">
    <source>
        <dbReference type="EMBL" id="MFC6823773.1"/>
    </source>
</evidence>
<dbReference type="Proteomes" id="UP001596408">
    <property type="component" value="Unassembled WGS sequence"/>
</dbReference>
<name>A0ABD5TY56_9EURY</name>